<keyword evidence="7" id="KW-0347">Helicase</keyword>
<keyword evidence="4" id="KW-0479">Metal-binding</keyword>
<dbReference type="PANTHER" id="PTHR47959">
    <property type="entry name" value="ATP-DEPENDENT RNA HELICASE RHLE-RELATED"/>
    <property type="match status" value="1"/>
</dbReference>
<keyword evidence="5" id="KW-0547">Nucleotide-binding</keyword>
<dbReference type="Gene3D" id="3.40.50.300">
    <property type="entry name" value="P-loop containing nucleotide triphosphate hydrolases"/>
    <property type="match status" value="2"/>
</dbReference>
<gene>
    <name evidence="11" type="ORF">SAMN02745673_03179</name>
</gene>
<dbReference type="PANTHER" id="PTHR47959:SF16">
    <property type="entry name" value="CRISPR-ASSOCIATED NUCLEASE_HELICASE CAS3-RELATED"/>
    <property type="match status" value="1"/>
</dbReference>
<dbReference type="GO" id="GO:0004518">
    <property type="term" value="F:nuclease activity"/>
    <property type="evidence" value="ECO:0007669"/>
    <property type="project" value="UniProtKB-KW"/>
</dbReference>
<dbReference type="Gene3D" id="1.10.3210.30">
    <property type="match status" value="1"/>
</dbReference>
<sequence length="1038" mass="113333">MTRPRAPIEAVRIELYAPVASFRDPMFPGVSRCLPVPPPSTVRGMLAAATGRAAEPIVLGMAARAEGRGTDAETYHPIAVDGGNPAVAGRVRGGKGGTTLRERPFLVGVHLSVWVPAPEGDRIAAALRRPVWPLRLGRSQDLVHVRSITPTTLEPVKEARIGHALAPIGGHGAPQASSLRLAETVNPDRRQTWFGDYVWCAEPAGRHRVHGAYRDPVDDQAVWLHAAGDAGDEEEQRELTEVWAKSAAYSRLGRPETLVEHSRTVHDAARSVAERIASAGVLARRPGFWPAVETAALLHDAGKVAEGFQSQIRPKGGMWGERHEVLSLAYVHLLTGHLPPAERRLVAAGVAFHHLHLTGPNGLQERYPAVADWKRKFGHDPNPPPGRSKGQVPAKRHQALLRWYADRLGAALAPTDDRKLWELARDTFTQVSADWSEPVPPEEGLMAVLAQGAVTLADHCGSAHVSLQTHMPLPRDYLATLPAPYPHQKAAADACGHLVLCSPTGSGKTEAALAWASRQLDDMPGRPRMVWVLPYRASIDAARRRLIDDLDPPPGRERPDIAVLHATTAQTLLTEMSADDGPSRAGDPAASAEKARAQAAAMRGLFAQRVRVSTPHQLLRAAIAGHRYSSVLLEQANAIIVLDELHAYDPVTFGRLCAAMRLWERLGSRVAVLSATLAPPMLELVAGGPDPSLTRPVTLHRSPPGTAPDRHRLVLDERPVTDPASLDRVGRWLAEGHSVLVVANTVATAQYLYQRLAPAARAALPDDPDAALLLHSRFRACDRAAIEQRILRRHPERRGGEPARRGGLVVATQALEVSLCLDFDRGISELAPVEALAQRAGRVNRRGRHPEGVVEFRVHEPEPDQTGRPKHHPYPAGAIDAARHALNRAPGPTISEHTIGEWLRLAYDTEWGRQWTHDARRARDDFERDFLTFTIPFEDRSEYATGLDEAFDTVEILHADDVEEYGTRCAAHPLLAAELLIPIRYTQLQTLRKAHRLHPLPGKAGKPRLWSTDVPYHPETGLDLTMTAGPAPSTETIL</sequence>
<dbReference type="GO" id="GO:0046872">
    <property type="term" value="F:metal ion binding"/>
    <property type="evidence" value="ECO:0007669"/>
    <property type="project" value="UniProtKB-KW"/>
</dbReference>
<dbReference type="GO" id="GO:0016787">
    <property type="term" value="F:hydrolase activity"/>
    <property type="evidence" value="ECO:0007669"/>
    <property type="project" value="UniProtKB-KW"/>
</dbReference>
<comment type="similarity">
    <text evidence="1">In the N-terminal section; belongs to the CRISPR-associated nuclease Cas3-HD family.</text>
</comment>
<dbReference type="EMBL" id="FUWS01000008">
    <property type="protein sequence ID" value="SKA23125.1"/>
    <property type="molecule type" value="Genomic_DNA"/>
</dbReference>
<dbReference type="InterPro" id="IPR054712">
    <property type="entry name" value="Cas3-like_dom"/>
</dbReference>
<dbReference type="SUPFAM" id="SSF52540">
    <property type="entry name" value="P-loop containing nucleoside triphosphate hydrolases"/>
    <property type="match status" value="1"/>
</dbReference>
<dbReference type="InterPro" id="IPR021124">
    <property type="entry name" value="CRISPR-assoc_prot_Cas5"/>
</dbReference>
<dbReference type="InterPro" id="IPR006474">
    <property type="entry name" value="Helicase_Cas3_CRISPR-ass_core"/>
</dbReference>
<dbReference type="Pfam" id="PF00270">
    <property type="entry name" value="DEAD"/>
    <property type="match status" value="1"/>
</dbReference>
<dbReference type="Pfam" id="PF09704">
    <property type="entry name" value="Cas_Cas5d"/>
    <property type="match status" value="1"/>
</dbReference>
<evidence type="ECO:0000256" key="3">
    <source>
        <dbReference type="ARBA" id="ARBA00022722"/>
    </source>
</evidence>
<evidence type="ECO:0000256" key="7">
    <source>
        <dbReference type="ARBA" id="ARBA00022806"/>
    </source>
</evidence>
<dbReference type="InterPro" id="IPR027417">
    <property type="entry name" value="P-loop_NTPase"/>
</dbReference>
<keyword evidence="8" id="KW-0067">ATP-binding</keyword>
<proteinExistence type="inferred from homology"/>
<name>A0A1T4S4G6_9ACTN</name>
<keyword evidence="3" id="KW-0540">Nuclease</keyword>
<protein>
    <submittedName>
        <fullName evidence="11">CRISPR-associated helicase, Cas3 family</fullName>
    </submittedName>
</protein>
<evidence type="ECO:0000313" key="12">
    <source>
        <dbReference type="Proteomes" id="UP000190637"/>
    </source>
</evidence>
<organism evidence="11 12">
    <name type="scientific">Marinactinospora thermotolerans DSM 45154</name>
    <dbReference type="NCBI Taxonomy" id="1122192"/>
    <lineage>
        <taxon>Bacteria</taxon>
        <taxon>Bacillati</taxon>
        <taxon>Actinomycetota</taxon>
        <taxon>Actinomycetes</taxon>
        <taxon>Streptosporangiales</taxon>
        <taxon>Nocardiopsidaceae</taxon>
        <taxon>Marinactinospora</taxon>
    </lineage>
</organism>
<dbReference type="GO" id="GO:0043571">
    <property type="term" value="P:maintenance of CRISPR repeat elements"/>
    <property type="evidence" value="ECO:0007669"/>
    <property type="project" value="InterPro"/>
</dbReference>
<dbReference type="InterPro" id="IPR011545">
    <property type="entry name" value="DEAD/DEAH_box_helicase_dom"/>
</dbReference>
<dbReference type="InterPro" id="IPR013422">
    <property type="entry name" value="CRISPR-assoc_prot_Cas5_N"/>
</dbReference>
<dbReference type="NCBIfam" id="TIGR01587">
    <property type="entry name" value="cas3_core"/>
    <property type="match status" value="1"/>
</dbReference>
<comment type="similarity">
    <text evidence="2">In the central section; belongs to the CRISPR-associated helicase Cas3 family.</text>
</comment>
<feature type="domain" description="HD Cas3-type" evidence="10">
    <location>
        <begin position="251"/>
        <end position="408"/>
    </location>
</feature>
<dbReference type="Gene3D" id="3.30.70.2660">
    <property type="match status" value="1"/>
</dbReference>
<keyword evidence="9" id="KW-0051">Antiviral defense</keyword>
<dbReference type="NCBIfam" id="TIGR02593">
    <property type="entry name" value="CRISPR_cas5"/>
    <property type="match status" value="1"/>
</dbReference>
<dbReference type="CDD" id="cd09641">
    <property type="entry name" value="Cas3''_I"/>
    <property type="match status" value="1"/>
</dbReference>
<dbReference type="InterPro" id="IPR006483">
    <property type="entry name" value="CRISPR-assoc_Cas3_HD"/>
</dbReference>
<evidence type="ECO:0000256" key="8">
    <source>
        <dbReference type="ARBA" id="ARBA00022840"/>
    </source>
</evidence>
<evidence type="ECO:0000256" key="1">
    <source>
        <dbReference type="ARBA" id="ARBA00006847"/>
    </source>
</evidence>
<dbReference type="OrthoDB" id="9810236at2"/>
<dbReference type="GO" id="GO:0005524">
    <property type="term" value="F:ATP binding"/>
    <property type="evidence" value="ECO:0007669"/>
    <property type="project" value="UniProtKB-KW"/>
</dbReference>
<dbReference type="GO" id="GO:0005829">
    <property type="term" value="C:cytosol"/>
    <property type="evidence" value="ECO:0007669"/>
    <property type="project" value="TreeGrafter"/>
</dbReference>
<dbReference type="Proteomes" id="UP000190637">
    <property type="component" value="Unassembled WGS sequence"/>
</dbReference>
<accession>A0A1T4S4G6</accession>
<dbReference type="STRING" id="1122192.SAMN02745673_03179"/>
<dbReference type="Pfam" id="PF22590">
    <property type="entry name" value="Cas3-like_C_2"/>
    <property type="match status" value="1"/>
</dbReference>
<dbReference type="InterPro" id="IPR014001">
    <property type="entry name" value="Helicase_ATP-bd"/>
</dbReference>
<dbReference type="NCBIfam" id="TIGR01596">
    <property type="entry name" value="cas3_HD"/>
    <property type="match status" value="1"/>
</dbReference>
<evidence type="ECO:0000256" key="6">
    <source>
        <dbReference type="ARBA" id="ARBA00022801"/>
    </source>
</evidence>
<evidence type="ECO:0000256" key="9">
    <source>
        <dbReference type="ARBA" id="ARBA00023118"/>
    </source>
</evidence>
<dbReference type="GO" id="GO:0003724">
    <property type="term" value="F:RNA helicase activity"/>
    <property type="evidence" value="ECO:0007669"/>
    <property type="project" value="TreeGrafter"/>
</dbReference>
<evidence type="ECO:0000256" key="5">
    <source>
        <dbReference type="ARBA" id="ARBA00022741"/>
    </source>
</evidence>
<dbReference type="RefSeq" id="WP_078762464.1">
    <property type="nucleotide sequence ID" value="NZ_FUWS01000008.1"/>
</dbReference>
<dbReference type="GO" id="GO:0003676">
    <property type="term" value="F:nucleic acid binding"/>
    <property type="evidence" value="ECO:0007669"/>
    <property type="project" value="InterPro"/>
</dbReference>
<evidence type="ECO:0000256" key="4">
    <source>
        <dbReference type="ARBA" id="ARBA00022723"/>
    </source>
</evidence>
<dbReference type="CDD" id="cd09693">
    <property type="entry name" value="Cas5_I"/>
    <property type="match status" value="1"/>
</dbReference>
<evidence type="ECO:0000256" key="2">
    <source>
        <dbReference type="ARBA" id="ARBA00009046"/>
    </source>
</evidence>
<dbReference type="SMART" id="SM00487">
    <property type="entry name" value="DEXDc"/>
    <property type="match status" value="1"/>
</dbReference>
<dbReference type="InterPro" id="IPR050079">
    <property type="entry name" value="DEAD_box_RNA_helicase"/>
</dbReference>
<dbReference type="GO" id="GO:0051607">
    <property type="term" value="P:defense response to virus"/>
    <property type="evidence" value="ECO:0007669"/>
    <property type="project" value="UniProtKB-KW"/>
</dbReference>
<reference evidence="11 12" key="1">
    <citation type="submission" date="2017-02" db="EMBL/GenBank/DDBJ databases">
        <authorList>
            <person name="Peterson S.W."/>
        </authorList>
    </citation>
    <scope>NUCLEOTIDE SEQUENCE [LARGE SCALE GENOMIC DNA]</scope>
    <source>
        <strain evidence="11 12">DSM 45154</strain>
    </source>
</reference>
<evidence type="ECO:0000313" key="11">
    <source>
        <dbReference type="EMBL" id="SKA23125.1"/>
    </source>
</evidence>
<dbReference type="SUPFAM" id="SSF109604">
    <property type="entry name" value="HD-domain/PDEase-like"/>
    <property type="match status" value="1"/>
</dbReference>
<evidence type="ECO:0000259" key="10">
    <source>
        <dbReference type="PROSITE" id="PS51643"/>
    </source>
</evidence>
<dbReference type="PROSITE" id="PS51643">
    <property type="entry name" value="HD_CAS3"/>
    <property type="match status" value="1"/>
</dbReference>
<keyword evidence="12" id="KW-1185">Reference proteome</keyword>
<dbReference type="InterPro" id="IPR038257">
    <property type="entry name" value="CRISPR-assoc_Cas3_HD_sf"/>
</dbReference>
<dbReference type="AlphaFoldDB" id="A0A1T4S4G6"/>
<keyword evidence="6" id="KW-0378">Hydrolase</keyword>